<gene>
    <name evidence="2" type="ORF">BDV96DRAFT_584886</name>
</gene>
<dbReference type="EMBL" id="ML977340">
    <property type="protein sequence ID" value="KAF2109969.1"/>
    <property type="molecule type" value="Genomic_DNA"/>
</dbReference>
<feature type="region of interest" description="Disordered" evidence="1">
    <location>
        <begin position="25"/>
        <end position="92"/>
    </location>
</feature>
<protein>
    <submittedName>
        <fullName evidence="2">Uncharacterized protein</fullName>
    </submittedName>
</protein>
<evidence type="ECO:0000313" key="2">
    <source>
        <dbReference type="EMBL" id="KAF2109969.1"/>
    </source>
</evidence>
<feature type="compositionally biased region" description="Polar residues" evidence="1">
    <location>
        <begin position="58"/>
        <end position="77"/>
    </location>
</feature>
<keyword evidence="3" id="KW-1185">Reference proteome</keyword>
<feature type="compositionally biased region" description="Basic and acidic residues" evidence="1">
    <location>
        <begin position="25"/>
        <end position="34"/>
    </location>
</feature>
<sequence length="172" mass="19853">MRWLAENDFEIPDILLMDGAELQAARKAEREAKRTKGRKAQRRAKDHIDQIHAEPNRQAENSPSLAPITHSTHSLSDPSAERTRQKPRPCSTEDYLLEKRHLPVALDRSLSWATIMEVFAYDEAIRRNPSLLRTRRIHSAYFTHETLGPFLQETQNYARSHQPSQSWDGTGE</sequence>
<proteinExistence type="predicted"/>
<evidence type="ECO:0000256" key="1">
    <source>
        <dbReference type="SAM" id="MobiDB-lite"/>
    </source>
</evidence>
<dbReference type="Proteomes" id="UP000799770">
    <property type="component" value="Unassembled WGS sequence"/>
</dbReference>
<feature type="compositionally biased region" description="Basic residues" evidence="1">
    <location>
        <begin position="35"/>
        <end position="45"/>
    </location>
</feature>
<feature type="compositionally biased region" description="Basic and acidic residues" evidence="1">
    <location>
        <begin position="46"/>
        <end position="57"/>
    </location>
</feature>
<reference evidence="2" key="1">
    <citation type="journal article" date="2020" name="Stud. Mycol.">
        <title>101 Dothideomycetes genomes: a test case for predicting lifestyles and emergence of pathogens.</title>
        <authorList>
            <person name="Haridas S."/>
            <person name="Albert R."/>
            <person name="Binder M."/>
            <person name="Bloem J."/>
            <person name="Labutti K."/>
            <person name="Salamov A."/>
            <person name="Andreopoulos B."/>
            <person name="Baker S."/>
            <person name="Barry K."/>
            <person name="Bills G."/>
            <person name="Bluhm B."/>
            <person name="Cannon C."/>
            <person name="Castanera R."/>
            <person name="Culley D."/>
            <person name="Daum C."/>
            <person name="Ezra D."/>
            <person name="Gonzalez J."/>
            <person name="Henrissat B."/>
            <person name="Kuo A."/>
            <person name="Liang C."/>
            <person name="Lipzen A."/>
            <person name="Lutzoni F."/>
            <person name="Magnuson J."/>
            <person name="Mondo S."/>
            <person name="Nolan M."/>
            <person name="Ohm R."/>
            <person name="Pangilinan J."/>
            <person name="Park H.-J."/>
            <person name="Ramirez L."/>
            <person name="Alfaro M."/>
            <person name="Sun H."/>
            <person name="Tritt A."/>
            <person name="Yoshinaga Y."/>
            <person name="Zwiers L.-H."/>
            <person name="Turgeon B."/>
            <person name="Goodwin S."/>
            <person name="Spatafora J."/>
            <person name="Crous P."/>
            <person name="Grigoriev I."/>
        </authorList>
    </citation>
    <scope>NUCLEOTIDE SEQUENCE</scope>
    <source>
        <strain evidence="2">CBS 627.86</strain>
    </source>
</reference>
<dbReference type="AlphaFoldDB" id="A0A6A5YRZ5"/>
<organism evidence="2 3">
    <name type="scientific">Lophiotrema nucula</name>
    <dbReference type="NCBI Taxonomy" id="690887"/>
    <lineage>
        <taxon>Eukaryota</taxon>
        <taxon>Fungi</taxon>
        <taxon>Dikarya</taxon>
        <taxon>Ascomycota</taxon>
        <taxon>Pezizomycotina</taxon>
        <taxon>Dothideomycetes</taxon>
        <taxon>Pleosporomycetidae</taxon>
        <taxon>Pleosporales</taxon>
        <taxon>Lophiotremataceae</taxon>
        <taxon>Lophiotrema</taxon>
    </lineage>
</organism>
<accession>A0A6A5YRZ5</accession>
<evidence type="ECO:0000313" key="3">
    <source>
        <dbReference type="Proteomes" id="UP000799770"/>
    </source>
</evidence>
<name>A0A6A5YRZ5_9PLEO</name>